<dbReference type="PROSITE" id="PS50075">
    <property type="entry name" value="CARRIER"/>
    <property type="match status" value="1"/>
</dbReference>
<proteinExistence type="predicted"/>
<feature type="transmembrane region" description="Helical" evidence="1">
    <location>
        <begin position="649"/>
        <end position="672"/>
    </location>
</feature>
<dbReference type="InterPro" id="IPR036736">
    <property type="entry name" value="ACP-like_sf"/>
</dbReference>
<gene>
    <name evidence="3" type="ORF">B1812_14215</name>
</gene>
<dbReference type="GO" id="GO:0031177">
    <property type="term" value="F:phosphopantetheine binding"/>
    <property type="evidence" value="ECO:0007669"/>
    <property type="project" value="TreeGrafter"/>
</dbReference>
<dbReference type="EMBL" id="CP019948">
    <property type="protein sequence ID" value="ARN82039.1"/>
    <property type="molecule type" value="Genomic_DNA"/>
</dbReference>
<dbReference type="NCBIfam" id="TIGR02353">
    <property type="entry name" value="NRPS_term_dom"/>
    <property type="match status" value="1"/>
</dbReference>
<dbReference type="InterPro" id="IPR025110">
    <property type="entry name" value="AMP-bd_C"/>
</dbReference>
<protein>
    <submittedName>
        <fullName evidence="3">Peptide synthetase</fullName>
    </submittedName>
</protein>
<name>A0A1W6MWY7_9HYPH</name>
<dbReference type="Proteomes" id="UP000193978">
    <property type="component" value="Chromosome"/>
</dbReference>
<feature type="transmembrane region" description="Helical" evidence="1">
    <location>
        <begin position="684"/>
        <end position="708"/>
    </location>
</feature>
<dbReference type="Gene3D" id="1.10.1200.10">
    <property type="entry name" value="ACP-like"/>
    <property type="match status" value="1"/>
</dbReference>
<dbReference type="PANTHER" id="PTHR45527:SF1">
    <property type="entry name" value="FATTY ACID SYNTHASE"/>
    <property type="match status" value="1"/>
</dbReference>
<keyword evidence="1" id="KW-0472">Membrane</keyword>
<feature type="domain" description="Carrier" evidence="2">
    <location>
        <begin position="544"/>
        <end position="621"/>
    </location>
</feature>
<dbReference type="InterPro" id="IPR012728">
    <property type="entry name" value="Pls/PosA_C"/>
</dbReference>
<feature type="transmembrane region" description="Helical" evidence="1">
    <location>
        <begin position="882"/>
        <end position="905"/>
    </location>
</feature>
<dbReference type="PROSITE" id="PS00455">
    <property type="entry name" value="AMP_BINDING"/>
    <property type="match status" value="1"/>
</dbReference>
<dbReference type="InterPro" id="IPR045851">
    <property type="entry name" value="AMP-bd_C_sf"/>
</dbReference>
<sequence>MNELDRDLARSVSRLDAEERRNETSRPLAALRGPAAPDLLRDELLCEVFRASASARPHAIALATLERRLTYREVETMAGAIAQGLVSRGVGPGDVVGLWMARGPELLIAQLAITFTGAAFLPFDAGAPVERIAICLQDAEAKGLLTSAVFAAKAAKGVGAPLWVDETIAEPCDSPPDARSLGATPDHPAYMIFTSGSTGTPKGIVVAGRNICHYLRSANEIYRLNTSDVVFQGASVAFDLSMEEIWIPYLVGASLFVATPEIIAETEQLPDILEEAGVTVIDTVPTLLSVLPRDVRSLKKIILGGEACPPSVAERWARPDRTIFNGYGPTEITVVATIAQVRWGEPITIGKPIPNYTCYVVDEQLNLLECGVEGELLIGGPGVTKGYLKREALTAEKFIGNPFSSNGADPILYRSGDAAFVDEHGDIVYRGRIDDQIKIRGFRVELGEIEATLSKLPGLRHAAVVLRQEKGLDELVAFLTTQGDKPDPRELRAALRETLPVYMVPSRYEFVESLPTLPSGKVDRKALARLELSAPPGLSEEQETPRNAMEAKLLEAAKRVFADAPIPFDADFFTELGGHSLLAARFVGAARETPALARITLQDLYTHRTLRALAHHLSGGPEIDVAPRDLSFEPPPLLRRLLCGLAQAVALPFLLAVITAQWLGVFISYQLITSVDATFLTETLTLLAVYACVNLATIGISIAGKWLVIGRTKPGRYPLWGVYYYRWWLSQRLISLTHAKWFQVSPLMNFYLRALGAKIGKDALVSEFDAGAIDLVTIGAGAALGGKLKLANARVEGNELVIGTIEIGADAYVGSSCAIGEDVVIGEGAALEDLTSLPSGTLVGARQIWAGSPGRHIGEVDEAKLDPQVEPGPARRAVMTALFALFALLIPPIGLLPIFPAFYVFDKLDAWMGIADSNHLFYLAAIPLFAWPTAFTLVIVSVAFIVAFRWIVMPTRVREGAYSVWSGFYLRKWMVALAAEVTLETLSSLYATLYMRGWYQLMGARIGKDSEISTNLSGRYDIVDIGEKNFIADEVVFGDEDVRRGWMYLKRVKTGDRVFIGNDAVIPPGAEIPTGALIGIKSRPPTGEPVAQGDTWFGSPPIKLPVRQKFDGGGAAWTYEPPYWRKVMRAAYEAVNVSMPTMLFITFGTWSVESFGQALIDGEYATVARLFVLCSVLISVGMTLVVVIVKWLSMGRYEPQVKPMWSFWAMRTEACAVLYWGLAGKVLLDHLRGTPFLPMMLRLFGVKIGKGVFMDTTDITEFDCVTIGDFCAINAVSALQTHLYEDRVMKVGRVHLGRGVSVDAASTVLYDTQVGDFARLGPLTVVMKGESIPAHSEWIGAPAEPARAR</sequence>
<dbReference type="PANTHER" id="PTHR45527">
    <property type="entry name" value="NONRIBOSOMAL PEPTIDE SYNTHETASE"/>
    <property type="match status" value="1"/>
</dbReference>
<dbReference type="Pfam" id="PF00550">
    <property type="entry name" value="PP-binding"/>
    <property type="match status" value="1"/>
</dbReference>
<keyword evidence="1" id="KW-1133">Transmembrane helix</keyword>
<feature type="transmembrane region" description="Helical" evidence="1">
    <location>
        <begin position="920"/>
        <end position="948"/>
    </location>
</feature>
<organism evidence="3 4">
    <name type="scientific">Methylocystis bryophila</name>
    <dbReference type="NCBI Taxonomy" id="655015"/>
    <lineage>
        <taxon>Bacteria</taxon>
        <taxon>Pseudomonadati</taxon>
        <taxon>Pseudomonadota</taxon>
        <taxon>Alphaproteobacteria</taxon>
        <taxon>Hyphomicrobiales</taxon>
        <taxon>Methylocystaceae</taxon>
        <taxon>Methylocystis</taxon>
    </lineage>
</organism>
<dbReference type="Gene3D" id="2.160.10.10">
    <property type="entry name" value="Hexapeptide repeat proteins"/>
    <property type="match status" value="3"/>
</dbReference>
<dbReference type="SUPFAM" id="SSF56801">
    <property type="entry name" value="Acetyl-CoA synthetase-like"/>
    <property type="match status" value="1"/>
</dbReference>
<dbReference type="GO" id="GO:0044550">
    <property type="term" value="P:secondary metabolite biosynthetic process"/>
    <property type="evidence" value="ECO:0007669"/>
    <property type="project" value="TreeGrafter"/>
</dbReference>
<dbReference type="SUPFAM" id="SSF51161">
    <property type="entry name" value="Trimeric LpxA-like enzymes"/>
    <property type="match status" value="3"/>
</dbReference>
<dbReference type="Gene3D" id="3.40.50.12780">
    <property type="entry name" value="N-terminal domain of ligase-like"/>
    <property type="match status" value="1"/>
</dbReference>
<dbReference type="OrthoDB" id="9803968at2"/>
<feature type="transmembrane region" description="Helical" evidence="1">
    <location>
        <begin position="1170"/>
        <end position="1192"/>
    </location>
</feature>
<feature type="transmembrane region" description="Helical" evidence="1">
    <location>
        <begin position="1130"/>
        <end position="1150"/>
    </location>
</feature>
<evidence type="ECO:0000256" key="1">
    <source>
        <dbReference type="SAM" id="Phobius"/>
    </source>
</evidence>
<dbReference type="InterPro" id="IPR042099">
    <property type="entry name" value="ANL_N_sf"/>
</dbReference>
<dbReference type="InterPro" id="IPR020845">
    <property type="entry name" value="AMP-binding_CS"/>
</dbReference>
<evidence type="ECO:0000313" key="3">
    <source>
        <dbReference type="EMBL" id="ARN82039.1"/>
    </source>
</evidence>
<dbReference type="GO" id="GO:0005737">
    <property type="term" value="C:cytoplasm"/>
    <property type="evidence" value="ECO:0007669"/>
    <property type="project" value="TreeGrafter"/>
</dbReference>
<dbReference type="CDD" id="cd05930">
    <property type="entry name" value="A_NRPS"/>
    <property type="match status" value="1"/>
</dbReference>
<dbReference type="InterPro" id="IPR010071">
    <property type="entry name" value="AA_adenyl_dom"/>
</dbReference>
<dbReference type="RefSeq" id="WP_085772162.1">
    <property type="nucleotide sequence ID" value="NZ_AP027149.1"/>
</dbReference>
<dbReference type="KEGG" id="mbry:B1812_14215"/>
<reference evidence="3 4" key="1">
    <citation type="submission" date="2017-02" db="EMBL/GenBank/DDBJ databases">
        <authorList>
            <person name="Peterson S.W."/>
        </authorList>
    </citation>
    <scope>NUCLEOTIDE SEQUENCE [LARGE SCALE GENOMIC DNA]</scope>
    <source>
        <strain evidence="3 4">S285</strain>
    </source>
</reference>
<dbReference type="Gene3D" id="3.30.300.30">
    <property type="match status" value="1"/>
</dbReference>
<evidence type="ECO:0000259" key="2">
    <source>
        <dbReference type="PROSITE" id="PS50075"/>
    </source>
</evidence>
<dbReference type="InterPro" id="IPR009081">
    <property type="entry name" value="PP-bd_ACP"/>
</dbReference>
<dbReference type="InterPro" id="IPR011004">
    <property type="entry name" value="Trimer_LpxA-like_sf"/>
</dbReference>
<keyword evidence="4" id="KW-1185">Reference proteome</keyword>
<dbReference type="NCBIfam" id="TIGR01733">
    <property type="entry name" value="AA-adenyl-dom"/>
    <property type="match status" value="1"/>
</dbReference>
<dbReference type="STRING" id="655015.B1812_14215"/>
<dbReference type="Pfam" id="PF00501">
    <property type="entry name" value="AMP-binding"/>
    <property type="match status" value="1"/>
</dbReference>
<accession>A0A1W6MWY7</accession>
<dbReference type="Pfam" id="PF13193">
    <property type="entry name" value="AMP-binding_C"/>
    <property type="match status" value="1"/>
</dbReference>
<keyword evidence="1" id="KW-0812">Transmembrane</keyword>
<dbReference type="InterPro" id="IPR000873">
    <property type="entry name" value="AMP-dep_synth/lig_dom"/>
</dbReference>
<evidence type="ECO:0000313" key="4">
    <source>
        <dbReference type="Proteomes" id="UP000193978"/>
    </source>
</evidence>
<dbReference type="SUPFAM" id="SSF47336">
    <property type="entry name" value="ACP-like"/>
    <property type="match status" value="1"/>
</dbReference>
<dbReference type="GO" id="GO:0043041">
    <property type="term" value="P:amino acid activation for nonribosomal peptide biosynthetic process"/>
    <property type="evidence" value="ECO:0007669"/>
    <property type="project" value="TreeGrafter"/>
</dbReference>